<proteinExistence type="predicted"/>
<dbReference type="Proteomes" id="UP000785679">
    <property type="component" value="Unassembled WGS sequence"/>
</dbReference>
<sequence>MSKLYIAIIIVTISMHLGAKADLVSTCKNYPIVIGGYEDYAYLNYFDVSSTQSELVAVGNSFDCYLMSPCVSSAGYVILYENLDSSPPSIKWAKYSSTSSTKAVGAAFRSDDQQIIVQFNVGSSIGGVLGDIMAIFAADTGAIVWRFQISYSLSFSQLVRGLALTSDSVAYVFGQMCSSSYLCAYRIFRKEQSMAVTWARKSVSNSAKALGMSLQESIIGRVAVIITYESLNFMLQMLDAVSSTPDVLDAAQYYAGSSSPNSYSLFTLTDKVFCAFTNSTSNLYIFTATITTIEMKFDIFEGKQLLLAQQSSLRELYASGDDISILTQVSSGQIYFMTLNFNSNAEQKQQIPMNQYYNQILGKFLSSTVYLVGGHQYNYFNTGYSTQTLFSSKIKGLIMSNDALTSCYSVDDEILHTYDFQQSISLSSVVHNTATVTVTFYESSVPISFLNINTLRLVYIDSWCNSQQESIQVDQSISTYYSVIEGENTVIDLNPFSYCGAQTSLTISYQYGCLNCYNSSSSANYFPQGLTITGNSDISVLLESTPSLAPGEYDLQISLTTLGETTSYTFTYQVYALPIFLSDLQPVTLQIDMHLDYYYPVVYDDSGYEVEKSFSITDIQSAESTNCPSLSDAEFSDVFTFYDDYLCITGPSMLSPDWACVYTIEIVLTNEIGISSNPYTLDVTLIIGNQPPQWLYGAPEPVDVQLGEYLVLDYSEMFIDPNDDELVMSIVSSPYDAQIQDDFSIIIYHTLLYPSYLIHFQLSEFDTTEAFVLDTYQEINIVNYAPYFEEELTDQRQTAGMMNIYYLPKIIDDESPYSDPIELLATINGVVPSFITYSLDGNFLIFEGQKNDIGDHVIDIKLTDSLGNSSLHYFKLKIQEQQVESQKSLPGQILQNKGPPSFTPALETQITIEEGKSLVYPLPSVEDPDNDDYLLSVQLQAAIQFVTYADKTLKIKPLQSHVSSKPYVIVFILSDDNKNGKKWVKYSLEIIVLAKQSGAYVIKEGEPASSDSVKGNSQQQGSAKIIQERIVKFRISAVSNEGIAKIKVIAQNPVSLINQITNLTFSISLISREIPERVNYTIESKASSYLNLKLIFQNPFDISNTQEQDKIMITTKIEIASKSTALIERIPQYYSESATVPIQLSEAQAGTVMLIQKSGDAANYAVVSTNLILNLSLQVQQMIFSSCLEYFFNTILQLWNIGLSIWSVK</sequence>
<keyword evidence="3" id="KW-1185">Reference proteome</keyword>
<evidence type="ECO:0000256" key="1">
    <source>
        <dbReference type="SAM" id="SignalP"/>
    </source>
</evidence>
<keyword evidence="1" id="KW-0732">Signal</keyword>
<feature type="signal peptide" evidence="1">
    <location>
        <begin position="1"/>
        <end position="21"/>
    </location>
</feature>
<protein>
    <recommendedName>
        <fullName evidence="4">Dystroglycan-type cadherin-like domain-containing protein</fullName>
    </recommendedName>
</protein>
<evidence type="ECO:0000313" key="3">
    <source>
        <dbReference type="Proteomes" id="UP000785679"/>
    </source>
</evidence>
<gene>
    <name evidence="2" type="ORF">FGO68_gene15212</name>
</gene>
<comment type="caution">
    <text evidence="2">The sequence shown here is derived from an EMBL/GenBank/DDBJ whole genome shotgun (WGS) entry which is preliminary data.</text>
</comment>
<dbReference type="OrthoDB" id="327782at2759"/>
<dbReference type="EMBL" id="RRYP01000567">
    <property type="protein sequence ID" value="TNV87219.1"/>
    <property type="molecule type" value="Genomic_DNA"/>
</dbReference>
<evidence type="ECO:0000313" key="2">
    <source>
        <dbReference type="EMBL" id="TNV87219.1"/>
    </source>
</evidence>
<evidence type="ECO:0008006" key="4">
    <source>
        <dbReference type="Google" id="ProtNLM"/>
    </source>
</evidence>
<accession>A0A8J8P781</accession>
<reference evidence="2" key="1">
    <citation type="submission" date="2019-06" db="EMBL/GenBank/DDBJ databases">
        <authorList>
            <person name="Zheng W."/>
        </authorList>
    </citation>
    <scope>NUCLEOTIDE SEQUENCE</scope>
    <source>
        <strain evidence="2">QDHG01</strain>
    </source>
</reference>
<organism evidence="2 3">
    <name type="scientific">Halteria grandinella</name>
    <dbReference type="NCBI Taxonomy" id="5974"/>
    <lineage>
        <taxon>Eukaryota</taxon>
        <taxon>Sar</taxon>
        <taxon>Alveolata</taxon>
        <taxon>Ciliophora</taxon>
        <taxon>Intramacronucleata</taxon>
        <taxon>Spirotrichea</taxon>
        <taxon>Stichotrichia</taxon>
        <taxon>Sporadotrichida</taxon>
        <taxon>Halteriidae</taxon>
        <taxon>Halteria</taxon>
    </lineage>
</organism>
<dbReference type="AlphaFoldDB" id="A0A8J8P781"/>
<feature type="chain" id="PRO_5035169208" description="Dystroglycan-type cadherin-like domain-containing protein" evidence="1">
    <location>
        <begin position="22"/>
        <end position="1209"/>
    </location>
</feature>
<name>A0A8J8P781_HALGN</name>